<accession>A0A317VFG8</accession>
<reference evidence="1" key="1">
    <citation type="submission" date="2016-12" db="EMBL/GenBank/DDBJ databases">
        <title>The genomes of Aspergillus section Nigri reveals drivers in fungal speciation.</title>
        <authorList>
            <consortium name="DOE Joint Genome Institute"/>
            <person name="Vesth T.C."/>
            <person name="Nybo J."/>
            <person name="Theobald S."/>
            <person name="Brandl J."/>
            <person name="Frisvad J.C."/>
            <person name="Nielsen K.F."/>
            <person name="Lyhne E.K."/>
            <person name="Kogle M.E."/>
            <person name="Kuo A."/>
            <person name="Riley R."/>
            <person name="Clum A."/>
            <person name="Nolan M."/>
            <person name="Lipzen A."/>
            <person name="Salamov A."/>
            <person name="Henrissat B."/>
            <person name="Wiebenga A."/>
            <person name="De vries R.P."/>
            <person name="Grigoriev I.V."/>
            <person name="Mortensen U.H."/>
            <person name="Andersen M.R."/>
            <person name="Baker S.E."/>
        </authorList>
    </citation>
    <scope>NUCLEOTIDE SEQUENCE</scope>
    <source>
        <strain evidence="1">CBS 122712</strain>
    </source>
</reference>
<proteinExistence type="predicted"/>
<sequence length="267" mass="30014">MANTRYPDSGVNKLPQTYKIRTQESASPPLITLCYWVARSTVAAASGGMYIAWRDYLLPAFLNLHLLIRRDFEENTNGRTPVTNRLGSHREIAVKRCGPEDPYHAFNLPQRAIIYATVSSPSISGSELGLPIRMMIYIFGQNMPWLIGSGTSAPWWIMWGILKHYPENSFYGIRLILHPNGANVDKEQRQVGHARNPLQSSVLLPLPMLDDSSYAYKKGSHERPTERTARAGMPDSSTVWTRVVCNDLLNLPGLSVFPAWLSSYLLP</sequence>
<dbReference type="Proteomes" id="UP000246171">
    <property type="component" value="Unassembled WGS sequence"/>
</dbReference>
<name>A0A317VFG8_ASPEC</name>
<gene>
    <name evidence="1" type="ORF">BO83DRAFT_408668</name>
</gene>
<dbReference type="AlphaFoldDB" id="A0A317VFG8"/>
<evidence type="ECO:0000313" key="1">
    <source>
        <dbReference type="EMBL" id="PWY71961.1"/>
    </source>
</evidence>
<comment type="caution">
    <text evidence="1">The sequence shown here is derived from an EMBL/GenBank/DDBJ whole genome shotgun (WGS) entry which is preliminary data.</text>
</comment>
<dbReference type="GeneID" id="37056027"/>
<organism evidence="1 2">
    <name type="scientific">Aspergillus eucalypticola (strain CBS 122712 / IBT 29274)</name>
    <dbReference type="NCBI Taxonomy" id="1448314"/>
    <lineage>
        <taxon>Eukaryota</taxon>
        <taxon>Fungi</taxon>
        <taxon>Dikarya</taxon>
        <taxon>Ascomycota</taxon>
        <taxon>Pezizomycotina</taxon>
        <taxon>Eurotiomycetes</taxon>
        <taxon>Eurotiomycetidae</taxon>
        <taxon>Eurotiales</taxon>
        <taxon>Aspergillaceae</taxon>
        <taxon>Aspergillus</taxon>
        <taxon>Aspergillus subgen. Circumdati</taxon>
    </lineage>
</organism>
<dbReference type="VEuPathDB" id="FungiDB:BO83DRAFT_408668"/>
<protein>
    <submittedName>
        <fullName evidence="1">Uncharacterized protein</fullName>
    </submittedName>
</protein>
<keyword evidence="2" id="KW-1185">Reference proteome</keyword>
<dbReference type="RefSeq" id="XP_025387556.1">
    <property type="nucleotide sequence ID" value="XM_025534065.1"/>
</dbReference>
<evidence type="ECO:0000313" key="2">
    <source>
        <dbReference type="Proteomes" id="UP000246171"/>
    </source>
</evidence>
<dbReference type="EMBL" id="MSFU01000014">
    <property type="protein sequence ID" value="PWY71961.1"/>
    <property type="molecule type" value="Genomic_DNA"/>
</dbReference>